<dbReference type="AlphaFoldDB" id="F8S2Z2"/>
<dbReference type="Pfam" id="PF13620">
    <property type="entry name" value="CarboxypepD_reg"/>
    <property type="match status" value="1"/>
</dbReference>
<name>F8S2Z2_9BACT</name>
<dbReference type="PANTHER" id="PTHR30069">
    <property type="entry name" value="TONB-DEPENDENT OUTER MEMBRANE RECEPTOR"/>
    <property type="match status" value="1"/>
</dbReference>
<dbReference type="Pfam" id="PF07715">
    <property type="entry name" value="Plug"/>
    <property type="match status" value="1"/>
</dbReference>
<proteinExistence type="inferred from homology"/>
<keyword evidence="1" id="KW-0732">Signal</keyword>
<keyword evidence="5" id="KW-0675">Receptor</keyword>
<keyword evidence="2" id="KW-0813">Transport</keyword>
<feature type="compositionally biased region" description="Low complexity" evidence="3">
    <location>
        <begin position="507"/>
        <end position="521"/>
    </location>
</feature>
<comment type="similarity">
    <text evidence="2">Belongs to the TonB-dependent receptor family.</text>
</comment>
<sequence length="521" mass="53676">MLDEPFVLLPTAPAGLTVRVADPQGLALPGVVVQAVSPRGVLTEGVAGADGVFHLPSVRPGRWSVEAALPGFAPGDGVVEAAFGVDAVVSLTLALDYSVAEDVVVLGTSRPPGRRTEVRMVDSPVTTSVVSSEALATAPSANVGDVLRGVPGLNVIQVSARDVQVTSRHSAGVLANSQPVLMDGRSVYLDFFGMVLWDSLPVGTGDIEQIEVVRGPASAMWGPNAMTGAVHVITRAPRDAAGTTLTMSGGWIDRDAGSTAGHGAGTLFGANATLSRAPSDRLAYRVSAGYFQSDAFPRPTGRVPVARHRGPSWTWGAQPIRWTVPVRSAKPSSTAALLSRSSTCASTRSSRGAGSSPTRAASAPPTASCIPGWGRSTSTAARTWGTARWATPGATSGSRRSPTSSTAMRSTCFSGTRRARTGRYTSGSPAGRSTSTPVIPRPSADGTWSTTAATSAATRSTSPSRRMRPAVSSSAATWRTRSSSTGSGSSSAGGSTSSGRWRRRSSRPACRSCSSRAWTTR</sequence>
<dbReference type="InterPro" id="IPR012910">
    <property type="entry name" value="Plug_dom"/>
</dbReference>
<keyword evidence="2" id="KW-0812">Transmembrane</keyword>
<protein>
    <submittedName>
        <fullName evidence="5">Putative TonB-dependent receptor-like protein</fullName>
    </submittedName>
</protein>
<dbReference type="InterPro" id="IPR037066">
    <property type="entry name" value="Plug_dom_sf"/>
</dbReference>
<feature type="domain" description="TonB-dependent receptor plug" evidence="4">
    <location>
        <begin position="121"/>
        <end position="229"/>
    </location>
</feature>
<dbReference type="GO" id="GO:0044718">
    <property type="term" value="P:siderophore transmembrane transport"/>
    <property type="evidence" value="ECO:0007669"/>
    <property type="project" value="TreeGrafter"/>
</dbReference>
<evidence type="ECO:0000259" key="4">
    <source>
        <dbReference type="Pfam" id="PF07715"/>
    </source>
</evidence>
<keyword evidence="2" id="KW-0998">Cell outer membrane</keyword>
<keyword evidence="2" id="KW-0472">Membrane</keyword>
<dbReference type="GO" id="GO:0015344">
    <property type="term" value="F:siderophore uptake transmembrane transporter activity"/>
    <property type="evidence" value="ECO:0007669"/>
    <property type="project" value="TreeGrafter"/>
</dbReference>
<evidence type="ECO:0000256" key="1">
    <source>
        <dbReference type="ARBA" id="ARBA00022729"/>
    </source>
</evidence>
<feature type="compositionally biased region" description="Polar residues" evidence="3">
    <location>
        <begin position="423"/>
        <end position="437"/>
    </location>
</feature>
<comment type="subcellular location">
    <subcellularLocation>
        <location evidence="2">Cell outer membrane</location>
        <topology evidence="2">Multi-pass membrane protein</topology>
    </subcellularLocation>
</comment>
<keyword evidence="2" id="KW-1134">Transmembrane beta strand</keyword>
<dbReference type="InterPro" id="IPR013784">
    <property type="entry name" value="Carb-bd-like_fold"/>
</dbReference>
<accession>F8S2Z2</accession>
<evidence type="ECO:0000256" key="2">
    <source>
        <dbReference type="PROSITE-ProRule" id="PRU01360"/>
    </source>
</evidence>
<feature type="compositionally biased region" description="Low complexity" evidence="3">
    <location>
        <begin position="449"/>
        <end position="499"/>
    </location>
</feature>
<feature type="region of interest" description="Disordered" evidence="3">
    <location>
        <begin position="333"/>
        <end position="521"/>
    </location>
</feature>
<dbReference type="GO" id="GO:0009279">
    <property type="term" value="C:cell outer membrane"/>
    <property type="evidence" value="ECO:0007669"/>
    <property type="project" value="UniProtKB-SubCell"/>
</dbReference>
<reference evidence="5" key="1">
    <citation type="submission" date="2010-10" db="EMBL/GenBank/DDBJ databases">
        <title>Diversity of nonribosomal peptide synthetase (NRPS) genes in microbial consortia of marine sponges by cultivation and metagenomics.</title>
        <authorList>
            <person name="Pimentel-Elardo S.M."/>
            <person name="Grozdanov L."/>
            <person name="Proksch S."/>
            <person name="Hentschel U."/>
        </authorList>
    </citation>
    <scope>NUCLEOTIDE SEQUENCE</scope>
</reference>
<dbReference type="SUPFAM" id="SSF49452">
    <property type="entry name" value="Starch-binding domain-like"/>
    <property type="match status" value="1"/>
</dbReference>
<evidence type="ECO:0000313" key="5">
    <source>
        <dbReference type="EMBL" id="AEH95296.1"/>
    </source>
</evidence>
<dbReference type="InterPro" id="IPR039426">
    <property type="entry name" value="TonB-dep_rcpt-like"/>
</dbReference>
<dbReference type="PANTHER" id="PTHR30069:SF29">
    <property type="entry name" value="HEMOGLOBIN AND HEMOGLOBIN-HAPTOGLOBIN-BINDING PROTEIN 1-RELATED"/>
    <property type="match status" value="1"/>
</dbReference>
<dbReference type="EMBL" id="HQ456128">
    <property type="protein sequence ID" value="AEH95296.1"/>
    <property type="molecule type" value="Genomic_DNA"/>
</dbReference>
<dbReference type="SUPFAM" id="SSF56935">
    <property type="entry name" value="Porins"/>
    <property type="match status" value="1"/>
</dbReference>
<dbReference type="GO" id="GO:0030246">
    <property type="term" value="F:carbohydrate binding"/>
    <property type="evidence" value="ECO:0007669"/>
    <property type="project" value="InterPro"/>
</dbReference>
<feature type="compositionally biased region" description="Low complexity" evidence="3">
    <location>
        <begin position="333"/>
        <end position="368"/>
    </location>
</feature>
<dbReference type="Gene3D" id="2.170.130.10">
    <property type="entry name" value="TonB-dependent receptor, plug domain"/>
    <property type="match status" value="1"/>
</dbReference>
<dbReference type="PROSITE" id="PS52016">
    <property type="entry name" value="TONB_DEPENDENT_REC_3"/>
    <property type="match status" value="1"/>
</dbReference>
<evidence type="ECO:0000256" key="3">
    <source>
        <dbReference type="SAM" id="MobiDB-lite"/>
    </source>
</evidence>
<organism evidence="5">
    <name type="scientific">Aplysina aerophoba bacterial symbiont clone AANRPS</name>
    <dbReference type="NCBI Taxonomy" id="1042317"/>
    <lineage>
        <taxon>Bacteria</taxon>
        <taxon>environmental samples</taxon>
    </lineage>
</organism>
<feature type="compositionally biased region" description="Low complexity" evidence="3">
    <location>
        <begin position="375"/>
        <end position="407"/>
    </location>
</feature>